<evidence type="ECO:0000313" key="2">
    <source>
        <dbReference type="EMBL" id="KAG0561118.1"/>
    </source>
</evidence>
<feature type="compositionally biased region" description="Polar residues" evidence="1">
    <location>
        <begin position="54"/>
        <end position="71"/>
    </location>
</feature>
<proteinExistence type="predicted"/>
<feature type="region of interest" description="Disordered" evidence="1">
    <location>
        <begin position="1"/>
        <end position="71"/>
    </location>
</feature>
<comment type="caution">
    <text evidence="2">The sequence shown here is derived from an EMBL/GenBank/DDBJ whole genome shotgun (WGS) entry which is preliminary data.</text>
</comment>
<dbReference type="EMBL" id="CM026430">
    <property type="protein sequence ID" value="KAG0561118.1"/>
    <property type="molecule type" value="Genomic_DNA"/>
</dbReference>
<feature type="region of interest" description="Disordered" evidence="1">
    <location>
        <begin position="273"/>
        <end position="329"/>
    </location>
</feature>
<organism evidence="2 3">
    <name type="scientific">Ceratodon purpureus</name>
    <name type="common">Fire moss</name>
    <name type="synonym">Dicranum purpureum</name>
    <dbReference type="NCBI Taxonomy" id="3225"/>
    <lineage>
        <taxon>Eukaryota</taxon>
        <taxon>Viridiplantae</taxon>
        <taxon>Streptophyta</taxon>
        <taxon>Embryophyta</taxon>
        <taxon>Bryophyta</taxon>
        <taxon>Bryophytina</taxon>
        <taxon>Bryopsida</taxon>
        <taxon>Dicranidae</taxon>
        <taxon>Pseudoditrichales</taxon>
        <taxon>Ditrichaceae</taxon>
        <taxon>Ceratodon</taxon>
    </lineage>
</organism>
<accession>A0A8T0GTX4</accession>
<evidence type="ECO:0000256" key="1">
    <source>
        <dbReference type="SAM" id="MobiDB-lite"/>
    </source>
</evidence>
<protein>
    <submittedName>
        <fullName evidence="2">Uncharacterized protein</fullName>
    </submittedName>
</protein>
<gene>
    <name evidence="2" type="ORF">KC19_9G038900</name>
</gene>
<name>A0A8T0GTX4_CERPU</name>
<reference evidence="2" key="1">
    <citation type="submission" date="2020-06" db="EMBL/GenBank/DDBJ databases">
        <title>WGS assembly of Ceratodon purpureus strain R40.</title>
        <authorList>
            <person name="Carey S.B."/>
            <person name="Jenkins J."/>
            <person name="Shu S."/>
            <person name="Lovell J.T."/>
            <person name="Sreedasyam A."/>
            <person name="Maumus F."/>
            <person name="Tiley G.P."/>
            <person name="Fernandez-Pozo N."/>
            <person name="Barry K."/>
            <person name="Chen C."/>
            <person name="Wang M."/>
            <person name="Lipzen A."/>
            <person name="Daum C."/>
            <person name="Saski C.A."/>
            <person name="Payton A.C."/>
            <person name="Mcbreen J.C."/>
            <person name="Conrad R.E."/>
            <person name="Kollar L.M."/>
            <person name="Olsson S."/>
            <person name="Huttunen S."/>
            <person name="Landis J.B."/>
            <person name="Wickett N.J."/>
            <person name="Johnson M.G."/>
            <person name="Rensing S.A."/>
            <person name="Grimwood J."/>
            <person name="Schmutz J."/>
            <person name="Mcdaniel S.F."/>
        </authorList>
    </citation>
    <scope>NUCLEOTIDE SEQUENCE</scope>
    <source>
        <strain evidence="2">R40</strain>
    </source>
</reference>
<dbReference type="AlphaFoldDB" id="A0A8T0GTX4"/>
<sequence>MKRKREAKSEGGDIAELGLKWASKRRPPATDEKGLSSLGYKFMSSRPSARKSRLSTPRGTNFHTNGNTHGFIRNTEQQLPEVDDEEDTEGDWISQLGAKYMTRKKLYAARSPLTDCSAHFSPREHELELDNELDNSWIADYGMEWMKRRCRTRKGQYKVQDDAWLCELGFQWMSKVRERERATEVWLSDLSSQYMSRRKRDLDRGIEELGLTAYKKFTQSTRGPTDGYESISPWETRRKLHYWDDSDFELNPKRSRNGNGLHFGVPELGRVDKHEKASQANEAGAVQVEDANPSNYAEQEAKLNDDVDSSSRLNDQVWESELRSRDDDEVDVSDEFQVLDFDPLADLEPAQYVDLDDNSSSSFS</sequence>
<dbReference type="Proteomes" id="UP000822688">
    <property type="component" value="Chromosome 9"/>
</dbReference>
<keyword evidence="3" id="KW-1185">Reference proteome</keyword>
<evidence type="ECO:0000313" key="3">
    <source>
        <dbReference type="Proteomes" id="UP000822688"/>
    </source>
</evidence>